<comment type="caution">
    <text evidence="1">The sequence shown here is derived from an EMBL/GenBank/DDBJ whole genome shotgun (WGS) entry which is preliminary data.</text>
</comment>
<sequence length="456" mass="51173">MNTVILPMPVRFMSTPSVSRAWSSKLHVTGSRPRLTSLKTFHVIKTLGQGGSADVYLARDKKTGELSALKVIPKATLDPGDARFTLMEQKVLRELRGSEHILRLDASFHDSKNFYLITPFYPGGDLATLLQHQKHFSLRTVTRYAAELLLAIEILHKKKIIHRDIKPGNVLIDNHGHLVLADFGLAREFTEDSALSEPRPDLHGFGRPYTTSSCLGTPEYASPELLACKPYSFEVDLWAFGVMLYEFLTGRDAFVATVSPDDPTWVDNLSAHVRCDPLVFHPSDDIDPITQDFLNKVLAKKREKRLTIPQMKAHRFFTFIDWNVVCGQAKPGPWVPPPVAVTPTVESPLSIAFRSFRHQKDEEMVSAGRLFKPEEDPFPTFTFDPSTPNTPASTDTHEIRQHNKHDKNTTHLSSSTPAAESNSVKRHVLTRNWMSEVLVPTQLVRGVKSVARNASL</sequence>
<accession>A0ACB8TLM5</accession>
<reference evidence="1" key="2">
    <citation type="journal article" date="2022" name="New Phytol.">
        <title>Evolutionary transition to the ectomycorrhizal habit in the genomes of a hyperdiverse lineage of mushroom-forming fungi.</title>
        <authorList>
            <person name="Looney B."/>
            <person name="Miyauchi S."/>
            <person name="Morin E."/>
            <person name="Drula E."/>
            <person name="Courty P.E."/>
            <person name="Kohler A."/>
            <person name="Kuo A."/>
            <person name="LaButti K."/>
            <person name="Pangilinan J."/>
            <person name="Lipzen A."/>
            <person name="Riley R."/>
            <person name="Andreopoulos W."/>
            <person name="He G."/>
            <person name="Johnson J."/>
            <person name="Nolan M."/>
            <person name="Tritt A."/>
            <person name="Barry K.W."/>
            <person name="Grigoriev I.V."/>
            <person name="Nagy L.G."/>
            <person name="Hibbett D."/>
            <person name="Henrissat B."/>
            <person name="Matheny P.B."/>
            <person name="Labbe J."/>
            <person name="Martin F.M."/>
        </authorList>
    </citation>
    <scope>NUCLEOTIDE SEQUENCE</scope>
    <source>
        <strain evidence="1">HHB10654</strain>
    </source>
</reference>
<organism evidence="1 2">
    <name type="scientific">Artomyces pyxidatus</name>
    <dbReference type="NCBI Taxonomy" id="48021"/>
    <lineage>
        <taxon>Eukaryota</taxon>
        <taxon>Fungi</taxon>
        <taxon>Dikarya</taxon>
        <taxon>Basidiomycota</taxon>
        <taxon>Agaricomycotina</taxon>
        <taxon>Agaricomycetes</taxon>
        <taxon>Russulales</taxon>
        <taxon>Auriscalpiaceae</taxon>
        <taxon>Artomyces</taxon>
    </lineage>
</organism>
<gene>
    <name evidence="1" type="ORF">BV25DRAFT_121835</name>
</gene>
<name>A0ACB8TLM5_9AGAM</name>
<protein>
    <submittedName>
        <fullName evidence="1">Kinase-like protein</fullName>
    </submittedName>
</protein>
<keyword evidence="2" id="KW-1185">Reference proteome</keyword>
<evidence type="ECO:0000313" key="1">
    <source>
        <dbReference type="EMBL" id="KAI0069293.1"/>
    </source>
</evidence>
<dbReference type="EMBL" id="MU277187">
    <property type="protein sequence ID" value="KAI0069293.1"/>
    <property type="molecule type" value="Genomic_DNA"/>
</dbReference>
<reference evidence="1" key="1">
    <citation type="submission" date="2021-03" db="EMBL/GenBank/DDBJ databases">
        <authorList>
            <consortium name="DOE Joint Genome Institute"/>
            <person name="Ahrendt S."/>
            <person name="Looney B.P."/>
            <person name="Miyauchi S."/>
            <person name="Morin E."/>
            <person name="Drula E."/>
            <person name="Courty P.E."/>
            <person name="Chicoki N."/>
            <person name="Fauchery L."/>
            <person name="Kohler A."/>
            <person name="Kuo A."/>
            <person name="Labutti K."/>
            <person name="Pangilinan J."/>
            <person name="Lipzen A."/>
            <person name="Riley R."/>
            <person name="Andreopoulos W."/>
            <person name="He G."/>
            <person name="Johnson J."/>
            <person name="Barry K.W."/>
            <person name="Grigoriev I.V."/>
            <person name="Nagy L."/>
            <person name="Hibbett D."/>
            <person name="Henrissat B."/>
            <person name="Matheny P.B."/>
            <person name="Labbe J."/>
            <person name="Martin F."/>
        </authorList>
    </citation>
    <scope>NUCLEOTIDE SEQUENCE</scope>
    <source>
        <strain evidence="1">HHB10654</strain>
    </source>
</reference>
<proteinExistence type="predicted"/>
<evidence type="ECO:0000313" key="2">
    <source>
        <dbReference type="Proteomes" id="UP000814140"/>
    </source>
</evidence>
<dbReference type="Proteomes" id="UP000814140">
    <property type="component" value="Unassembled WGS sequence"/>
</dbReference>